<evidence type="ECO:0000313" key="2">
    <source>
        <dbReference type="Proteomes" id="UP001177021"/>
    </source>
</evidence>
<keyword evidence="2" id="KW-1185">Reference proteome</keyword>
<dbReference type="EMBL" id="CASHSV030000409">
    <property type="protein sequence ID" value="CAJ2662881.1"/>
    <property type="molecule type" value="Genomic_DNA"/>
</dbReference>
<gene>
    <name evidence="1" type="ORF">MILVUS5_LOCUS28409</name>
</gene>
<accession>A0ACB0L2Z9</accession>
<evidence type="ECO:0000313" key="1">
    <source>
        <dbReference type="EMBL" id="CAJ2662881.1"/>
    </source>
</evidence>
<name>A0ACB0L2Z9_TRIPR</name>
<comment type="caution">
    <text evidence="1">The sequence shown here is derived from an EMBL/GenBank/DDBJ whole genome shotgun (WGS) entry which is preliminary data.</text>
</comment>
<dbReference type="Proteomes" id="UP001177021">
    <property type="component" value="Unassembled WGS sequence"/>
</dbReference>
<protein>
    <submittedName>
        <fullName evidence="1">Uncharacterized protein</fullName>
    </submittedName>
</protein>
<sequence length="1303" mass="147603">MFVAAFHNGLRAGHFNESLAQKPASSMQEVNKRAECYIKGEESNAEKRQRDVKEKEYVGRATRAPEHPRPKSGGHQGDPWQRHHGKPYRQPPRREFRNHPANEDLTPLNASKVYVLNEILATGLANLPPRRTSNIPMGLDDNAWCAYHRCRGHSTEKCFRLRDLIEELIKSGHLRKFIDDAAQGRVVVPKVPRQEPRDPPGPSREPPKGRISVNTIAGGFSGGGESSSARKRYVRRAISETYLVSQPQPLDVPDLAFTAKDGIDEGVITHKLSISPSTKPVSQRKRKVGEERRVAIAEEVEKLKEAGFIEEIKYPSWLANVVMVKKANGKWRMCVDFTDLNKACPKDPYPLPNIDRLIDGASGCKMLSFMDAYSGYNQIKMNPSDARHTAFMSNTCNYFYNVMPFGLKNAGATYQRLMDRVFAEQIGKNLEVYIDDMVVKTSEGSRHDDDLLDIMGSVRKYNMRLNPAKCSFGVQAGKFLGFMLTSRGIEANPEKCQAIIDMRSPTSVKEVQTLTGRIAALSRFLSCAGEKGFHFFASLRKNERFSWTPECEEAFKQLKEFLASPPILTRPLPGNTLYLYLAVSDRALSSALVQEIEGEEKPIYFVSRTLRGAETRYQRIERLSLAVVVTARKLRQYFQSHQVVVKTDYPIKNVLRKPDLAGRMVAWSVELSEFDITFSPRGAIKSQRLADFVLEMSTPPTTEKTAFWTLSVDGASNVRGSGAGIVLEGPDGVMIEQSLRFAFKASNNQAEYEALIAGMKLASDMEVKELKAMSDSQLVTNQVSGKFQTKEPQLIKYVEKVQNLAKHFDSFELVYVPREQNMRADLLSKLASTKKPGSHRTVIQETIKTPSINGEEVMMVIEEEDWRSPIIRYLQKDELPKEREKAFKLRKMAAWYSMVGDKLYKRGFASPLLLCVSTEEAKRIMNEVHEGSCGSHIGSRALAGKILRAGFYWPDIHDDTAMYVRNCDKCQRHANLHHVPGEPLKSVLSPWPFFMWGVDIVGPFPVGYKQARWIIVAVDYFTKWIEAEPVSSISAEQVKIFYWKKIICRFGLPKYIVSDNGTQFASEKVVEFCRSKGIKNTFISVEHPQANGQAESANKVILRALKRRLDSKGEAWVAHISPILWSYHTTPQSSTGEAPFTMVYGSDAMIPVEINPPSWRRETTTQEENDRALEENLDMIEERRERAHFREFAIKQRAARRYNTRVKQRSFQEGDLVLKRPMGKDKGGKFAANWEGPFRVQEAFEGGAYRLETMEGKVLPRTWNDTVKKGEIIDAARKKLIHNQSKAIHHNAKSFATTKKQQV</sequence>
<reference evidence="1" key="1">
    <citation type="submission" date="2023-10" db="EMBL/GenBank/DDBJ databases">
        <authorList>
            <person name="Rodriguez Cubillos JULIANA M."/>
            <person name="De Vega J."/>
        </authorList>
    </citation>
    <scope>NUCLEOTIDE SEQUENCE</scope>
</reference>
<proteinExistence type="predicted"/>
<organism evidence="1 2">
    <name type="scientific">Trifolium pratense</name>
    <name type="common">Red clover</name>
    <dbReference type="NCBI Taxonomy" id="57577"/>
    <lineage>
        <taxon>Eukaryota</taxon>
        <taxon>Viridiplantae</taxon>
        <taxon>Streptophyta</taxon>
        <taxon>Embryophyta</taxon>
        <taxon>Tracheophyta</taxon>
        <taxon>Spermatophyta</taxon>
        <taxon>Magnoliopsida</taxon>
        <taxon>eudicotyledons</taxon>
        <taxon>Gunneridae</taxon>
        <taxon>Pentapetalae</taxon>
        <taxon>rosids</taxon>
        <taxon>fabids</taxon>
        <taxon>Fabales</taxon>
        <taxon>Fabaceae</taxon>
        <taxon>Papilionoideae</taxon>
        <taxon>50 kb inversion clade</taxon>
        <taxon>NPAAA clade</taxon>
        <taxon>Hologalegina</taxon>
        <taxon>IRL clade</taxon>
        <taxon>Trifolieae</taxon>
        <taxon>Trifolium</taxon>
    </lineage>
</organism>